<sequence length="291" mass="33358">MSNNIVKAETSYTLSSKIRDNENNENHTNDSAISVIYSNRHPLFTKNDFITYIYVYILKIISELAKGTAPGLEYRPANSGITKLKAHSCQNIQRLIIINKTDNVNEGIIELIKVQKNLSYFEWKDDFEDEYDIINVPYNEILLDIINHLILYFQLLYYQEYQEHKLFEIFPIFHELKTLKVYFDSESESYTMSGFSDNPSEQCIQMLQAGFTPSTTRNLKSVLSSTLKEAGRDERTGLPFGIIDDDVILASNPCGLPSDIIKVKAARNMDLSIYYNVVIFPVNAAKEDDIS</sequence>
<dbReference type="EMBL" id="AUPC02000159">
    <property type="protein sequence ID" value="POG68080.1"/>
    <property type="molecule type" value="Genomic_DNA"/>
</dbReference>
<evidence type="ECO:0000313" key="1">
    <source>
        <dbReference type="EMBL" id="POG68080.1"/>
    </source>
</evidence>
<dbReference type="AlphaFoldDB" id="A0A2P4PRU6"/>
<name>A0A2P4PRU6_RHIID</name>
<dbReference type="Proteomes" id="UP000018888">
    <property type="component" value="Unassembled WGS sequence"/>
</dbReference>
<dbReference type="VEuPathDB" id="FungiDB:RhiirFUN_016531"/>
<gene>
    <name evidence="1" type="ORF">GLOIN_2v1778669</name>
</gene>
<keyword evidence="2" id="KW-1185">Reference proteome</keyword>
<reference evidence="1 2" key="2">
    <citation type="journal article" date="2018" name="New Phytol.">
        <title>High intraspecific genome diversity in the model arbuscular mycorrhizal symbiont Rhizophagus irregularis.</title>
        <authorList>
            <person name="Chen E.C.H."/>
            <person name="Morin E."/>
            <person name="Beaudet D."/>
            <person name="Noel J."/>
            <person name="Yildirir G."/>
            <person name="Ndikumana S."/>
            <person name="Charron P."/>
            <person name="St-Onge C."/>
            <person name="Giorgi J."/>
            <person name="Kruger M."/>
            <person name="Marton T."/>
            <person name="Ropars J."/>
            <person name="Grigoriev I.V."/>
            <person name="Hainaut M."/>
            <person name="Henrissat B."/>
            <person name="Roux C."/>
            <person name="Martin F."/>
            <person name="Corradi N."/>
        </authorList>
    </citation>
    <scope>NUCLEOTIDE SEQUENCE [LARGE SCALE GENOMIC DNA]</scope>
    <source>
        <strain evidence="1 2">DAOM 197198</strain>
    </source>
</reference>
<accession>A0A2P4PRU6</accession>
<reference evidence="1 2" key="1">
    <citation type="journal article" date="2013" name="Proc. Natl. Acad. Sci. U.S.A.">
        <title>Genome of an arbuscular mycorrhizal fungus provides insight into the oldest plant symbiosis.</title>
        <authorList>
            <person name="Tisserant E."/>
            <person name="Malbreil M."/>
            <person name="Kuo A."/>
            <person name="Kohler A."/>
            <person name="Symeonidi A."/>
            <person name="Balestrini R."/>
            <person name="Charron P."/>
            <person name="Duensing N."/>
            <person name="Frei Dit Frey N."/>
            <person name="Gianinazzi-Pearson V."/>
            <person name="Gilbert L.B."/>
            <person name="Handa Y."/>
            <person name="Herr J.R."/>
            <person name="Hijri M."/>
            <person name="Koul R."/>
            <person name="Kawaguchi M."/>
            <person name="Krajinski F."/>
            <person name="Lammers P.J."/>
            <person name="Masclaux F.G."/>
            <person name="Murat C."/>
            <person name="Morin E."/>
            <person name="Ndikumana S."/>
            <person name="Pagni M."/>
            <person name="Petitpierre D."/>
            <person name="Requena N."/>
            <person name="Rosikiewicz P."/>
            <person name="Riley R."/>
            <person name="Saito K."/>
            <person name="San Clemente H."/>
            <person name="Shapiro H."/>
            <person name="van Tuinen D."/>
            <person name="Becard G."/>
            <person name="Bonfante P."/>
            <person name="Paszkowski U."/>
            <person name="Shachar-Hill Y.Y."/>
            <person name="Tuskan G.A."/>
            <person name="Young P.W."/>
            <person name="Sanders I.R."/>
            <person name="Henrissat B."/>
            <person name="Rensing S.A."/>
            <person name="Grigoriev I.V."/>
            <person name="Corradi N."/>
            <person name="Roux C."/>
            <person name="Martin F."/>
        </authorList>
    </citation>
    <scope>NUCLEOTIDE SEQUENCE [LARGE SCALE GENOMIC DNA]</scope>
    <source>
        <strain evidence="1 2">DAOM 197198</strain>
    </source>
</reference>
<organism evidence="1 2">
    <name type="scientific">Rhizophagus irregularis (strain DAOM 181602 / DAOM 197198 / MUCL 43194)</name>
    <name type="common">Arbuscular mycorrhizal fungus</name>
    <name type="synonym">Glomus intraradices</name>
    <dbReference type="NCBI Taxonomy" id="747089"/>
    <lineage>
        <taxon>Eukaryota</taxon>
        <taxon>Fungi</taxon>
        <taxon>Fungi incertae sedis</taxon>
        <taxon>Mucoromycota</taxon>
        <taxon>Glomeromycotina</taxon>
        <taxon>Glomeromycetes</taxon>
        <taxon>Glomerales</taxon>
        <taxon>Glomeraceae</taxon>
        <taxon>Rhizophagus</taxon>
    </lineage>
</organism>
<proteinExistence type="predicted"/>
<evidence type="ECO:0000313" key="2">
    <source>
        <dbReference type="Proteomes" id="UP000018888"/>
    </source>
</evidence>
<protein>
    <submittedName>
        <fullName evidence="1">Uncharacterized protein</fullName>
    </submittedName>
</protein>
<comment type="caution">
    <text evidence="1">The sequence shown here is derived from an EMBL/GenBank/DDBJ whole genome shotgun (WGS) entry which is preliminary data.</text>
</comment>